<dbReference type="AlphaFoldDB" id="X6P4X4"/>
<proteinExistence type="predicted"/>
<sequence>MGILIIAFNFGKDQYHTYFFLSIKYFNFFKLKRCSKFAIFKKRQNQSLLQQSQFLYLFILNQIANAIDFIMERKLYAITTKEIWCAVDEELFLPFFYSFATSLSSVQRRWSKNCRFQCIFRFDEGYQTTFSFFLCFLKYQKFGAKKTQHKKKKTSKIVRIETMGSCVISVVGSSVVLVMCSSINLIADGYRDAWWWIPVLIWMELSQPSAHCSAYHICDV</sequence>
<evidence type="ECO:0000313" key="2">
    <source>
        <dbReference type="Proteomes" id="UP000023152"/>
    </source>
</evidence>
<protein>
    <submittedName>
        <fullName evidence="1">Uncharacterized protein</fullName>
    </submittedName>
</protein>
<dbReference type="Proteomes" id="UP000023152">
    <property type="component" value="Unassembled WGS sequence"/>
</dbReference>
<evidence type="ECO:0000313" key="1">
    <source>
        <dbReference type="EMBL" id="ETO33173.1"/>
    </source>
</evidence>
<dbReference type="EMBL" id="ASPP01003621">
    <property type="protein sequence ID" value="ETO33173.1"/>
    <property type="molecule type" value="Genomic_DNA"/>
</dbReference>
<comment type="caution">
    <text evidence="1">The sequence shown here is derived from an EMBL/GenBank/DDBJ whole genome shotgun (WGS) entry which is preliminary data.</text>
</comment>
<keyword evidence="2" id="KW-1185">Reference proteome</keyword>
<gene>
    <name evidence="1" type="ORF">RFI_03934</name>
</gene>
<reference evidence="1 2" key="1">
    <citation type="journal article" date="2013" name="Curr. Biol.">
        <title>The Genome of the Foraminiferan Reticulomyxa filosa.</title>
        <authorList>
            <person name="Glockner G."/>
            <person name="Hulsmann N."/>
            <person name="Schleicher M."/>
            <person name="Noegel A.A."/>
            <person name="Eichinger L."/>
            <person name="Gallinger C."/>
            <person name="Pawlowski J."/>
            <person name="Sierra R."/>
            <person name="Euteneuer U."/>
            <person name="Pillet L."/>
            <person name="Moustafa A."/>
            <person name="Platzer M."/>
            <person name="Groth M."/>
            <person name="Szafranski K."/>
            <person name="Schliwa M."/>
        </authorList>
    </citation>
    <scope>NUCLEOTIDE SEQUENCE [LARGE SCALE GENOMIC DNA]</scope>
</reference>
<accession>X6P4X4</accession>
<organism evidence="1 2">
    <name type="scientific">Reticulomyxa filosa</name>
    <dbReference type="NCBI Taxonomy" id="46433"/>
    <lineage>
        <taxon>Eukaryota</taxon>
        <taxon>Sar</taxon>
        <taxon>Rhizaria</taxon>
        <taxon>Retaria</taxon>
        <taxon>Foraminifera</taxon>
        <taxon>Monothalamids</taxon>
        <taxon>Reticulomyxidae</taxon>
        <taxon>Reticulomyxa</taxon>
    </lineage>
</organism>
<name>X6P4X4_RETFI</name>